<proteinExistence type="predicted"/>
<dbReference type="RefSeq" id="WP_189612595.1">
    <property type="nucleotide sequence ID" value="NZ_BMXR01000014.1"/>
</dbReference>
<keyword evidence="3" id="KW-1185">Reference proteome</keyword>
<feature type="transmembrane region" description="Helical" evidence="1">
    <location>
        <begin position="12"/>
        <end position="33"/>
    </location>
</feature>
<dbReference type="AlphaFoldDB" id="A0A918KP32"/>
<dbReference type="Proteomes" id="UP000626148">
    <property type="component" value="Unassembled WGS sequence"/>
</dbReference>
<reference evidence="2" key="2">
    <citation type="submission" date="2020-09" db="EMBL/GenBank/DDBJ databases">
        <authorList>
            <person name="Sun Q."/>
            <person name="Kim S."/>
        </authorList>
    </citation>
    <scope>NUCLEOTIDE SEQUENCE</scope>
    <source>
        <strain evidence="2">KCTC 22169</strain>
    </source>
</reference>
<feature type="transmembrane region" description="Helical" evidence="1">
    <location>
        <begin position="53"/>
        <end position="74"/>
    </location>
</feature>
<name>A0A918KP32_9GAMM</name>
<organism evidence="2 3">
    <name type="scientific">Saccharospirillum salsuginis</name>
    <dbReference type="NCBI Taxonomy" id="418750"/>
    <lineage>
        <taxon>Bacteria</taxon>
        <taxon>Pseudomonadati</taxon>
        <taxon>Pseudomonadota</taxon>
        <taxon>Gammaproteobacteria</taxon>
        <taxon>Oceanospirillales</taxon>
        <taxon>Saccharospirillaceae</taxon>
        <taxon>Saccharospirillum</taxon>
    </lineage>
</organism>
<dbReference type="InterPro" id="IPR029045">
    <property type="entry name" value="ClpP/crotonase-like_dom_sf"/>
</dbReference>
<dbReference type="EMBL" id="BMXR01000014">
    <property type="protein sequence ID" value="GGX70668.1"/>
    <property type="molecule type" value="Genomic_DNA"/>
</dbReference>
<comment type="caution">
    <text evidence="2">The sequence shown here is derived from an EMBL/GenBank/DDBJ whole genome shotgun (WGS) entry which is preliminary data.</text>
</comment>
<keyword evidence="1" id="KW-1133">Transmembrane helix</keyword>
<gene>
    <name evidence="2" type="ORF">GCM10007392_42670</name>
</gene>
<reference evidence="2" key="1">
    <citation type="journal article" date="2014" name="Int. J. Syst. Evol. Microbiol.">
        <title>Complete genome sequence of Corynebacterium casei LMG S-19264T (=DSM 44701T), isolated from a smear-ripened cheese.</title>
        <authorList>
            <consortium name="US DOE Joint Genome Institute (JGI-PGF)"/>
            <person name="Walter F."/>
            <person name="Albersmeier A."/>
            <person name="Kalinowski J."/>
            <person name="Ruckert C."/>
        </authorList>
    </citation>
    <scope>NUCLEOTIDE SEQUENCE</scope>
    <source>
        <strain evidence="2">KCTC 22169</strain>
    </source>
</reference>
<keyword evidence="1" id="KW-0472">Membrane</keyword>
<accession>A0A918KP32</accession>
<evidence type="ECO:0000313" key="2">
    <source>
        <dbReference type="EMBL" id="GGX70668.1"/>
    </source>
</evidence>
<sequence>MQYIRRHWQGECSLAWGFWVNLVVINLVASVILHLPLTFGWIENPVFQSRWTLIYQMVWSGLVFPWQIVGLIRAAYRVWADEHQRIAPILVFGVVLIVLAGFGRTMKLEMPVYQELWSFSFQPDPMADYRITVLRDKPLIHVTGFFGFGMTRELEAVVEGLDDPTAIEGIILDSGGGRLYEGRALADVIEQYEWDTYSAAGCLSACPLAYVAGANRTLIRGSLLGFHQYINPTTQVPLPVDAADYRVDKEYYLDKGIPYSVVKRMFEAEPGQLWVPTLSELKESTLVHDFVEIDSVLPNDYRERLYQPVREAANSQLFFATGAWLNANLHRNHVHDLWKQRVLNGSNFDVAHAVKQYLDDWAMQAAGGVGDYDLARLMEALAETIDRLLVNNPQKCLQVLSPERFGKLDYRTVTTEAQWKTLSDLFSRMVVKSYGPVETLDPATYNRLAYRLSERFGDDLRYLNATEGDDFNSTERCRVFSRFLRELLAMPNGQGAAFYRTMRANNSAS</sequence>
<protein>
    <submittedName>
        <fullName evidence="2">Uncharacterized protein</fullName>
    </submittedName>
</protein>
<evidence type="ECO:0000313" key="3">
    <source>
        <dbReference type="Proteomes" id="UP000626148"/>
    </source>
</evidence>
<dbReference type="SUPFAM" id="SSF52096">
    <property type="entry name" value="ClpP/crotonase"/>
    <property type="match status" value="1"/>
</dbReference>
<evidence type="ECO:0000256" key="1">
    <source>
        <dbReference type="SAM" id="Phobius"/>
    </source>
</evidence>
<keyword evidence="1" id="KW-0812">Transmembrane</keyword>
<feature type="transmembrane region" description="Helical" evidence="1">
    <location>
        <begin position="86"/>
        <end position="103"/>
    </location>
</feature>